<reference evidence="2" key="1">
    <citation type="journal article" date="2021" name="Genome Biol. Evol.">
        <title>The assembled and annotated genome of the fairy-ring fungus Marasmius oreades.</title>
        <authorList>
            <person name="Hiltunen M."/>
            <person name="Ament-Velasquez S.L."/>
            <person name="Johannesson H."/>
        </authorList>
    </citation>
    <scope>NUCLEOTIDE SEQUENCE</scope>
    <source>
        <strain evidence="2">03SP1</strain>
    </source>
</reference>
<evidence type="ECO:0000313" key="3">
    <source>
        <dbReference type="Proteomes" id="UP001049176"/>
    </source>
</evidence>
<organism evidence="2 3">
    <name type="scientific">Marasmius oreades</name>
    <name type="common">fairy-ring Marasmius</name>
    <dbReference type="NCBI Taxonomy" id="181124"/>
    <lineage>
        <taxon>Eukaryota</taxon>
        <taxon>Fungi</taxon>
        <taxon>Dikarya</taxon>
        <taxon>Basidiomycota</taxon>
        <taxon>Agaricomycotina</taxon>
        <taxon>Agaricomycetes</taxon>
        <taxon>Agaricomycetidae</taxon>
        <taxon>Agaricales</taxon>
        <taxon>Marasmiineae</taxon>
        <taxon>Marasmiaceae</taxon>
        <taxon>Marasmius</taxon>
    </lineage>
</organism>
<keyword evidence="3" id="KW-1185">Reference proteome</keyword>
<feature type="compositionally biased region" description="Basic and acidic residues" evidence="1">
    <location>
        <begin position="14"/>
        <end position="24"/>
    </location>
</feature>
<feature type="compositionally biased region" description="Basic residues" evidence="1">
    <location>
        <begin position="199"/>
        <end position="208"/>
    </location>
</feature>
<gene>
    <name evidence="2" type="ORF">E1B28_003373</name>
</gene>
<sequence>MKFLSTIWFLSREQPRGSKDDGPKRKLSPSVLHDPARPAITGDSTISASQWSPVSVTFEQTRRPHVLVKRSKSLKSITRRPQSHSIKQVNGVAEHSSGTSPSNDRKKTLLNVAIVPLARHKSTTSVHKMDASPTCSDASSLSSHTSERHSFPLVRRSASQASTRHPREYFDHNTPLPPLPNSTIVPPVHTTYPGALAKPGKKKKPRRSRTADSTSVPGCQHPLPTRPIIADAEGYWDHLELLDFPKGRGPPILLPRRPHRSPIPF</sequence>
<dbReference type="EMBL" id="CM032191">
    <property type="protein sequence ID" value="KAG7085836.1"/>
    <property type="molecule type" value="Genomic_DNA"/>
</dbReference>
<dbReference type="KEGG" id="more:E1B28_003373"/>
<feature type="compositionally biased region" description="Basic residues" evidence="1">
    <location>
        <begin position="72"/>
        <end position="82"/>
    </location>
</feature>
<evidence type="ECO:0000313" key="2">
    <source>
        <dbReference type="EMBL" id="KAG7085836.1"/>
    </source>
</evidence>
<dbReference type="GeneID" id="66072449"/>
<dbReference type="OrthoDB" id="3065238at2759"/>
<evidence type="ECO:0000256" key="1">
    <source>
        <dbReference type="SAM" id="MobiDB-lite"/>
    </source>
</evidence>
<feature type="region of interest" description="Disordered" evidence="1">
    <location>
        <begin position="124"/>
        <end position="224"/>
    </location>
</feature>
<dbReference type="RefSeq" id="XP_043002307.1">
    <property type="nucleotide sequence ID" value="XM_043160351.1"/>
</dbReference>
<dbReference type="AlphaFoldDB" id="A0A9P7RMC1"/>
<comment type="caution">
    <text evidence="2">The sequence shown here is derived from an EMBL/GenBank/DDBJ whole genome shotgun (WGS) entry which is preliminary data.</text>
</comment>
<protein>
    <submittedName>
        <fullName evidence="2">Uncharacterized protein</fullName>
    </submittedName>
</protein>
<dbReference type="Proteomes" id="UP001049176">
    <property type="component" value="Chromosome 11"/>
</dbReference>
<feature type="region of interest" description="Disordered" evidence="1">
    <location>
        <begin position="14"/>
        <end position="47"/>
    </location>
</feature>
<feature type="region of interest" description="Disordered" evidence="1">
    <location>
        <begin position="72"/>
        <end position="107"/>
    </location>
</feature>
<proteinExistence type="predicted"/>
<name>A0A9P7RMC1_9AGAR</name>
<accession>A0A9P7RMC1</accession>